<keyword evidence="3 4" id="KW-0597">Phosphoprotein</keyword>
<gene>
    <name evidence="9" type="ORF">MKW98_004683</name>
</gene>
<evidence type="ECO:0000256" key="3">
    <source>
        <dbReference type="ARBA" id="ARBA00022553"/>
    </source>
</evidence>
<keyword evidence="5" id="KW-1133">Transmembrane helix</keyword>
<dbReference type="CDD" id="cd00082">
    <property type="entry name" value="HisKA"/>
    <property type="match status" value="1"/>
</dbReference>
<dbReference type="GO" id="GO:0000155">
    <property type="term" value="F:phosphorelay sensor kinase activity"/>
    <property type="evidence" value="ECO:0007669"/>
    <property type="project" value="InterPro"/>
</dbReference>
<dbReference type="InterPro" id="IPR050956">
    <property type="entry name" value="2C_system_His_kinase"/>
</dbReference>
<evidence type="ECO:0000256" key="6">
    <source>
        <dbReference type="SAM" id="SignalP"/>
    </source>
</evidence>
<dbReference type="SMART" id="SM00387">
    <property type="entry name" value="HATPase_c"/>
    <property type="match status" value="1"/>
</dbReference>
<reference evidence="9" key="1">
    <citation type="submission" date="2022-04" db="EMBL/GenBank/DDBJ databases">
        <title>A functionally conserved STORR gene fusion in Papaver species that diverged 16.8 million years ago.</title>
        <authorList>
            <person name="Catania T."/>
        </authorList>
    </citation>
    <scope>NUCLEOTIDE SEQUENCE</scope>
    <source>
        <strain evidence="9">S-188037</strain>
    </source>
</reference>
<dbReference type="InterPro" id="IPR003594">
    <property type="entry name" value="HATPase_dom"/>
</dbReference>
<keyword evidence="6" id="KW-0732">Signal</keyword>
<feature type="domain" description="Histidine kinase" evidence="7">
    <location>
        <begin position="392"/>
        <end position="656"/>
    </location>
</feature>
<dbReference type="PROSITE" id="PS50109">
    <property type="entry name" value="HIS_KIN"/>
    <property type="match status" value="1"/>
</dbReference>
<comment type="caution">
    <text evidence="9">The sequence shown here is derived from an EMBL/GenBank/DDBJ whole genome shotgun (WGS) entry which is preliminary data.</text>
</comment>
<evidence type="ECO:0000256" key="1">
    <source>
        <dbReference type="ARBA" id="ARBA00000085"/>
    </source>
</evidence>
<dbReference type="InterPro" id="IPR004358">
    <property type="entry name" value="Sig_transdc_His_kin-like_C"/>
</dbReference>
<evidence type="ECO:0000256" key="4">
    <source>
        <dbReference type="PROSITE-ProRule" id="PRU00169"/>
    </source>
</evidence>
<comment type="catalytic activity">
    <reaction evidence="1">
        <text>ATP + protein L-histidine = ADP + protein N-phospho-L-histidine.</text>
        <dbReference type="EC" id="2.7.13.3"/>
    </reaction>
</comment>
<dbReference type="PANTHER" id="PTHR43719">
    <property type="entry name" value="TWO-COMPONENT HISTIDINE KINASE"/>
    <property type="match status" value="1"/>
</dbReference>
<dbReference type="InterPro" id="IPR036890">
    <property type="entry name" value="HATPase_C_sf"/>
</dbReference>
<dbReference type="PRINTS" id="PR00344">
    <property type="entry name" value="BCTRLSENSOR"/>
</dbReference>
<evidence type="ECO:0000313" key="9">
    <source>
        <dbReference type="EMBL" id="KAI3916242.1"/>
    </source>
</evidence>
<sequence>MQGFLVLLIPISAVISLYRTMSGRDELNNQYVGNYLPNQILSDVRTISGSLIPINSSAMNLASVLSLDTTNSTFFSDIITMVAPKLFLVFSVLPLSQISYMQSDGQFFSYYTEENQTFALYSNTSFVETMITPNISTSYNWYTQPVDSNTGVPNGDAISSSEKEFFVNSSWFQEAMNNSSTSYAFVGTGLGKNFEPLFFSAVATNGGVVSLGLPVNDFADAVRSVNTLEGTLFLATYDGLLLAHSGNLNGSMQINNGTVSFEFKNDIDLTSKVVNISCQAADNLMRANDITIYKERYIFFCAPLEIAGIQSASVLAFPRNGLLRPISKNNSVSFWLMVFAVVSVFLSPLFFIVLICRGAKREMILCATLIKQMEATQQAERRSMNKTMAFASASHDIRGSIATIVGLVDLCLADISPRSGLKNNLSQMKASSLDLLDLVNSVLDSTKIEVGKMQLREEVFDLGLVVEEAVNFVYPQGVEKGIDVVLDPCDGSIMKSSLVKGDRGKLKQILNNLLSNAVKFTVEGHVILRVWVKKQSSTTAIHIPKEIGIWNCIYSLLYENKEEAYSNALQMVQQNENLEVVFEVDDTGKGIPKEKQMSVFENFVQVKETALDQGGTGLGLGIVQSLVRLMGGEINIVNKELGERGTCFRFNIFLSKGENFGSPITTAVRENNTINCSPIRHELHQPSGIDARNLSPIKECSHVVLLIHGYERTKIIQNFVQNLKIKVSALNHFEQLPFTLKKLKRNCNYLSHFSSSGKSELSFGRLSKSTSHNSNVGGIHNVSPLIMKTSMGNSSPFILIVIDDGVESLSEVCSIVSEFSKEMRDSQYKVVGLTSSFTKSMLPNFCDHIVHKPLHGSCLYEILRLLPEFRSFTEETSTKSLDQVETISAHGKGNDIRSNASSPRLQQVLCEGSSTSTTYQSDKPLSGKKILLVDDETLPRKISFYNLTRLGATVECCASGEEAVKQVCKSLHDYDHHRVQGTPNFPPYDCIFMDCQMPNMNGYEAAKLIRMEQRVYDIRTPIIALTSNDSSEDEPGMDFHITKPLNEEKLVEAFRFIDGKTMTTREWSTSRAGFRQNKQFDMPL</sequence>
<dbReference type="EC" id="2.7.13.3" evidence="2"/>
<dbReference type="Pfam" id="PF00072">
    <property type="entry name" value="Response_reg"/>
    <property type="match status" value="1"/>
</dbReference>
<dbReference type="AlphaFoldDB" id="A0AAD4SQF4"/>
<evidence type="ECO:0000313" key="10">
    <source>
        <dbReference type="Proteomes" id="UP001202328"/>
    </source>
</evidence>
<dbReference type="InterPro" id="IPR005467">
    <property type="entry name" value="His_kinase_dom"/>
</dbReference>
<dbReference type="InterPro" id="IPR011006">
    <property type="entry name" value="CheY-like_superfamily"/>
</dbReference>
<feature type="transmembrane region" description="Helical" evidence="5">
    <location>
        <begin position="334"/>
        <end position="355"/>
    </location>
</feature>
<evidence type="ECO:0000256" key="5">
    <source>
        <dbReference type="SAM" id="Phobius"/>
    </source>
</evidence>
<keyword evidence="5" id="KW-0472">Membrane</keyword>
<feature type="domain" description="Response regulatory" evidence="8">
    <location>
        <begin position="929"/>
        <end position="1058"/>
    </location>
</feature>
<proteinExistence type="predicted"/>
<dbReference type="InterPro" id="IPR001789">
    <property type="entry name" value="Sig_transdc_resp-reg_receiver"/>
</dbReference>
<dbReference type="Gene3D" id="1.10.287.130">
    <property type="match status" value="1"/>
</dbReference>
<dbReference type="CDD" id="cd17546">
    <property type="entry name" value="REC_hyHK_CKI1_RcsC-like"/>
    <property type="match status" value="1"/>
</dbReference>
<dbReference type="Gene3D" id="3.30.565.10">
    <property type="entry name" value="Histidine kinase-like ATPase, C-terminal domain"/>
    <property type="match status" value="1"/>
</dbReference>
<dbReference type="InterPro" id="IPR003661">
    <property type="entry name" value="HisK_dim/P_dom"/>
</dbReference>
<dbReference type="InterPro" id="IPR036097">
    <property type="entry name" value="HisK_dim/P_sf"/>
</dbReference>
<evidence type="ECO:0000259" key="7">
    <source>
        <dbReference type="PROSITE" id="PS50109"/>
    </source>
</evidence>
<keyword evidence="10" id="KW-1185">Reference proteome</keyword>
<dbReference type="PROSITE" id="PS50110">
    <property type="entry name" value="RESPONSE_REGULATORY"/>
    <property type="match status" value="1"/>
</dbReference>
<feature type="modified residue" description="4-aspartylphosphate" evidence="4">
    <location>
        <position position="994"/>
    </location>
</feature>
<dbReference type="SUPFAM" id="SSF47384">
    <property type="entry name" value="Homodimeric domain of signal transducing histidine kinase"/>
    <property type="match status" value="1"/>
</dbReference>
<dbReference type="SUPFAM" id="SSF55874">
    <property type="entry name" value="ATPase domain of HSP90 chaperone/DNA topoisomerase II/histidine kinase"/>
    <property type="match status" value="1"/>
</dbReference>
<evidence type="ECO:0000256" key="2">
    <source>
        <dbReference type="ARBA" id="ARBA00012438"/>
    </source>
</evidence>
<dbReference type="SUPFAM" id="SSF52172">
    <property type="entry name" value="CheY-like"/>
    <property type="match status" value="1"/>
</dbReference>
<dbReference type="Pfam" id="PF00512">
    <property type="entry name" value="HisKA"/>
    <property type="match status" value="1"/>
</dbReference>
<organism evidence="9 10">
    <name type="scientific">Papaver atlanticum</name>
    <dbReference type="NCBI Taxonomy" id="357466"/>
    <lineage>
        <taxon>Eukaryota</taxon>
        <taxon>Viridiplantae</taxon>
        <taxon>Streptophyta</taxon>
        <taxon>Embryophyta</taxon>
        <taxon>Tracheophyta</taxon>
        <taxon>Spermatophyta</taxon>
        <taxon>Magnoliopsida</taxon>
        <taxon>Ranunculales</taxon>
        <taxon>Papaveraceae</taxon>
        <taxon>Papaveroideae</taxon>
        <taxon>Papaver</taxon>
    </lineage>
</organism>
<name>A0AAD4SQF4_9MAGN</name>
<dbReference type="SMART" id="SM00388">
    <property type="entry name" value="HisKA"/>
    <property type="match status" value="1"/>
</dbReference>
<feature type="signal peptide" evidence="6">
    <location>
        <begin position="1"/>
        <end position="16"/>
    </location>
</feature>
<dbReference type="SMART" id="SM00448">
    <property type="entry name" value="REC"/>
    <property type="match status" value="1"/>
</dbReference>
<evidence type="ECO:0000259" key="8">
    <source>
        <dbReference type="PROSITE" id="PS50110"/>
    </source>
</evidence>
<protein>
    <recommendedName>
        <fullName evidence="2">histidine kinase</fullName>
        <ecNumber evidence="2">2.7.13.3</ecNumber>
    </recommendedName>
</protein>
<dbReference type="EMBL" id="JAJJMB010009125">
    <property type="protein sequence ID" value="KAI3916242.1"/>
    <property type="molecule type" value="Genomic_DNA"/>
</dbReference>
<dbReference type="PANTHER" id="PTHR43719:SF75">
    <property type="entry name" value="HISTIDINE KINASE CKI1"/>
    <property type="match status" value="1"/>
</dbReference>
<dbReference type="Proteomes" id="UP001202328">
    <property type="component" value="Unassembled WGS sequence"/>
</dbReference>
<dbReference type="Pfam" id="PF02518">
    <property type="entry name" value="HATPase_c"/>
    <property type="match status" value="1"/>
</dbReference>
<feature type="chain" id="PRO_5042071555" description="histidine kinase" evidence="6">
    <location>
        <begin position="17"/>
        <end position="1084"/>
    </location>
</feature>
<accession>A0AAD4SQF4</accession>
<dbReference type="Gene3D" id="3.40.50.2300">
    <property type="match status" value="1"/>
</dbReference>
<keyword evidence="5" id="KW-0812">Transmembrane</keyword>